<evidence type="ECO:0000256" key="4">
    <source>
        <dbReference type="ARBA" id="ARBA00022490"/>
    </source>
</evidence>
<dbReference type="Proteomes" id="UP001242811">
    <property type="component" value="Unassembled WGS sequence"/>
</dbReference>
<accession>A0ABU0KTF4</accession>
<evidence type="ECO:0000313" key="14">
    <source>
        <dbReference type="EMBL" id="MDQ0491860.1"/>
    </source>
</evidence>
<dbReference type="EMBL" id="JAUSWA010000001">
    <property type="protein sequence ID" value="MDQ0491860.1"/>
    <property type="molecule type" value="Genomic_DNA"/>
</dbReference>
<keyword evidence="7 10" id="KW-0235">DNA replication</keyword>
<sequence length="377" mass="42037">MNIVVDSALLVEALEDASKAISAKSIMPILGCFLIEANQEGLTVTGTDDRATIQSYIFEEHVQIERDGKVVLPKLFLEMLKKINGEVRIESKDGMNVIITSRNKEIEMAGLDPEEFPSPPTIIENEHIEITGKDLKGLFKKVVFAANIDGKDMPIITGANVYLKDGKVGMQATNRHRLSKTEKEIVSGEFGNAVIEARGLVELQKIITDKDNVEFGFSKSDDGQVVYAFARTERFTFYSRVLEGVYPDTQRMSVVPEGITKVEVNKQEFLDSIELIYTLAKEEKSNMIRLDIAEKEVSIRGKGKQTGKASESIVPINFTGQNFVISLNAKYAMDALKALDGERVMLIFSGKMQPIFFLSREDKQSVHVVLPYRTVDS</sequence>
<dbReference type="PIRSF" id="PIRSF000804">
    <property type="entry name" value="DNA_pol_III_b"/>
    <property type="match status" value="1"/>
</dbReference>
<dbReference type="Gene3D" id="3.70.10.10">
    <property type="match status" value="1"/>
</dbReference>
<keyword evidence="8 10" id="KW-0239">DNA-directed DNA polymerase</keyword>
<evidence type="ECO:0000313" key="15">
    <source>
        <dbReference type="Proteomes" id="UP001242811"/>
    </source>
</evidence>
<keyword evidence="5 10" id="KW-0808">Transferase</keyword>
<evidence type="ECO:0000256" key="1">
    <source>
        <dbReference type="ARBA" id="ARBA00004496"/>
    </source>
</evidence>
<feature type="domain" description="DNA polymerase III beta sliding clamp central" evidence="12">
    <location>
        <begin position="130"/>
        <end position="248"/>
    </location>
</feature>
<dbReference type="InterPro" id="IPR046938">
    <property type="entry name" value="DNA_clamp_sf"/>
</dbReference>
<dbReference type="InterPro" id="IPR022637">
    <property type="entry name" value="DNA_polIII_beta_cen"/>
</dbReference>
<gene>
    <name evidence="14" type="ORF">QOZ95_000007</name>
</gene>
<dbReference type="SMART" id="SM00480">
    <property type="entry name" value="POL3Bc"/>
    <property type="match status" value="1"/>
</dbReference>
<comment type="subcellular location">
    <subcellularLocation>
        <location evidence="1 10">Cytoplasm</location>
    </subcellularLocation>
</comment>
<dbReference type="InterPro" id="IPR022634">
    <property type="entry name" value="DNA_polIII_beta_N"/>
</dbReference>
<keyword evidence="6 10" id="KW-0548">Nucleotidyltransferase</keyword>
<evidence type="ECO:0000259" key="11">
    <source>
        <dbReference type="Pfam" id="PF00712"/>
    </source>
</evidence>
<comment type="subunit">
    <text evidence="10">Forms a ring-shaped head-to-tail homodimer around DNA.</text>
</comment>
<keyword evidence="9" id="KW-0238">DNA-binding</keyword>
<feature type="domain" description="DNA polymerase III beta sliding clamp N-terminal" evidence="11">
    <location>
        <begin position="1"/>
        <end position="118"/>
    </location>
</feature>
<evidence type="ECO:0000256" key="5">
    <source>
        <dbReference type="ARBA" id="ARBA00022679"/>
    </source>
</evidence>
<comment type="similarity">
    <text evidence="2 10">Belongs to the beta sliding clamp family.</text>
</comment>
<evidence type="ECO:0000256" key="7">
    <source>
        <dbReference type="ARBA" id="ARBA00022705"/>
    </source>
</evidence>
<feature type="domain" description="DNA polymerase III beta sliding clamp C-terminal" evidence="13">
    <location>
        <begin position="254"/>
        <end position="373"/>
    </location>
</feature>
<comment type="function">
    <text evidence="10">Confers DNA tethering and processivity to DNA polymerases and other proteins. Acts as a clamp, forming a ring around DNA (a reaction catalyzed by the clamp-loading complex) which diffuses in an ATP-independent manner freely and bidirectionally along dsDNA. Initially characterized for its ability to contact the catalytic subunit of DNA polymerase III (Pol III), a complex, multichain enzyme responsible for most of the replicative synthesis in bacteria; Pol III exhibits 3'-5' exonuclease proofreading activity. The beta chain is required for initiation of replication as well as for processivity of DNA replication.</text>
</comment>
<dbReference type="NCBIfam" id="TIGR00663">
    <property type="entry name" value="dnan"/>
    <property type="match status" value="1"/>
</dbReference>
<dbReference type="Pfam" id="PF00712">
    <property type="entry name" value="DNA_pol3_beta"/>
    <property type="match status" value="1"/>
</dbReference>
<dbReference type="InterPro" id="IPR022635">
    <property type="entry name" value="DNA_polIII_beta_C"/>
</dbReference>
<comment type="caution">
    <text evidence="14">The sequence shown here is derived from an EMBL/GenBank/DDBJ whole genome shotgun (WGS) entry which is preliminary data.</text>
</comment>
<reference evidence="14 15" key="1">
    <citation type="submission" date="2023-07" db="EMBL/GenBank/DDBJ databases">
        <title>Genomic Encyclopedia of Type Strains, Phase IV (KMG-IV): sequencing the most valuable type-strain genomes for metagenomic binning, comparative biology and taxonomic classification.</title>
        <authorList>
            <person name="Goeker M."/>
        </authorList>
    </citation>
    <scope>NUCLEOTIDE SEQUENCE [LARGE SCALE GENOMIC DNA]</scope>
    <source>
        <strain evidence="14 15">DSM 14914</strain>
    </source>
</reference>
<dbReference type="SUPFAM" id="SSF55979">
    <property type="entry name" value="DNA clamp"/>
    <property type="match status" value="3"/>
</dbReference>
<dbReference type="RefSeq" id="WP_152381911.1">
    <property type="nucleotide sequence ID" value="NZ_CP045298.1"/>
</dbReference>
<evidence type="ECO:0000256" key="2">
    <source>
        <dbReference type="ARBA" id="ARBA00010752"/>
    </source>
</evidence>
<dbReference type="Pfam" id="PF02768">
    <property type="entry name" value="DNA_pol3_beta_3"/>
    <property type="match status" value="1"/>
</dbReference>
<evidence type="ECO:0000259" key="12">
    <source>
        <dbReference type="Pfam" id="PF02767"/>
    </source>
</evidence>
<dbReference type="InterPro" id="IPR001001">
    <property type="entry name" value="DNA_polIII_beta"/>
</dbReference>
<organism evidence="14 15">
    <name type="scientific">Paenibacillus brasilensis</name>
    <dbReference type="NCBI Taxonomy" id="128574"/>
    <lineage>
        <taxon>Bacteria</taxon>
        <taxon>Bacillati</taxon>
        <taxon>Bacillota</taxon>
        <taxon>Bacilli</taxon>
        <taxon>Bacillales</taxon>
        <taxon>Paenibacillaceae</taxon>
        <taxon>Paenibacillus</taxon>
    </lineage>
</organism>
<proteinExistence type="inferred from homology"/>
<dbReference type="CDD" id="cd00140">
    <property type="entry name" value="beta_clamp"/>
    <property type="match status" value="1"/>
</dbReference>
<evidence type="ECO:0000256" key="10">
    <source>
        <dbReference type="PIRNR" id="PIRNR000804"/>
    </source>
</evidence>
<dbReference type="Pfam" id="PF02767">
    <property type="entry name" value="DNA_pol3_beta_2"/>
    <property type="match status" value="1"/>
</dbReference>
<dbReference type="GO" id="GO:0003887">
    <property type="term" value="F:DNA-directed DNA polymerase activity"/>
    <property type="evidence" value="ECO:0007669"/>
    <property type="project" value="UniProtKB-EC"/>
</dbReference>
<dbReference type="PANTHER" id="PTHR30478:SF0">
    <property type="entry name" value="BETA SLIDING CLAMP"/>
    <property type="match status" value="1"/>
</dbReference>
<keyword evidence="4 10" id="KW-0963">Cytoplasm</keyword>
<evidence type="ECO:0000256" key="6">
    <source>
        <dbReference type="ARBA" id="ARBA00022695"/>
    </source>
</evidence>
<dbReference type="PANTHER" id="PTHR30478">
    <property type="entry name" value="DNA POLYMERASE III SUBUNIT BETA"/>
    <property type="match status" value="1"/>
</dbReference>
<dbReference type="Gene3D" id="3.10.150.10">
    <property type="entry name" value="DNA Polymerase III, subunit A, domain 2"/>
    <property type="match status" value="1"/>
</dbReference>
<name>A0ABU0KTF4_9BACL</name>
<evidence type="ECO:0000256" key="9">
    <source>
        <dbReference type="ARBA" id="ARBA00023125"/>
    </source>
</evidence>
<protein>
    <recommendedName>
        <fullName evidence="3 10">Beta sliding clamp</fullName>
    </recommendedName>
</protein>
<evidence type="ECO:0000256" key="8">
    <source>
        <dbReference type="ARBA" id="ARBA00022932"/>
    </source>
</evidence>
<evidence type="ECO:0000259" key="13">
    <source>
        <dbReference type="Pfam" id="PF02768"/>
    </source>
</evidence>
<evidence type="ECO:0000256" key="3">
    <source>
        <dbReference type="ARBA" id="ARBA00021035"/>
    </source>
</evidence>
<keyword evidence="15" id="KW-1185">Reference proteome</keyword>